<feature type="compositionally biased region" description="Basic and acidic residues" evidence="16">
    <location>
        <begin position="229"/>
        <end position="238"/>
    </location>
</feature>
<dbReference type="InterPro" id="IPR047325">
    <property type="entry name" value="CNPase_cat"/>
</dbReference>
<dbReference type="InterPro" id="IPR008431">
    <property type="entry name" value="CNPase"/>
</dbReference>
<keyword evidence="8" id="KW-0488">Methylation</keyword>
<keyword evidence="11" id="KW-0694">RNA-binding</keyword>
<comment type="subunit">
    <text evidence="5">Exists as monomers and homodimers.</text>
</comment>
<comment type="similarity">
    <text evidence="4">Belongs to the 2H phosphoesterase superfamily. CNPase family.</text>
</comment>
<dbReference type="GO" id="GO:0016020">
    <property type="term" value="C:membrane"/>
    <property type="evidence" value="ECO:0007669"/>
    <property type="project" value="UniProtKB-SubCell"/>
</dbReference>
<evidence type="ECO:0000256" key="12">
    <source>
        <dbReference type="ARBA" id="ARBA00023136"/>
    </source>
</evidence>
<feature type="domain" description="Cyclic nucleotide phosphodiesterase catalytic" evidence="17">
    <location>
        <begin position="401"/>
        <end position="634"/>
    </location>
</feature>
<reference evidence="18" key="4">
    <citation type="submission" date="2025-09" db="UniProtKB">
        <authorList>
            <consortium name="Ensembl"/>
        </authorList>
    </citation>
    <scope>IDENTIFICATION</scope>
    <source>
        <strain evidence="18">HNI</strain>
    </source>
</reference>
<evidence type="ECO:0000256" key="8">
    <source>
        <dbReference type="ARBA" id="ARBA00022481"/>
    </source>
</evidence>
<evidence type="ECO:0000313" key="19">
    <source>
        <dbReference type="Proteomes" id="UP000265180"/>
    </source>
</evidence>
<proteinExistence type="inferred from homology"/>
<dbReference type="Gene3D" id="3.40.50.300">
    <property type="entry name" value="P-loop containing nucleotide triphosphate hydrolases"/>
    <property type="match status" value="1"/>
</dbReference>
<comment type="catalytic activity">
    <reaction evidence="1">
        <text>a nucleoside 2',3'-cyclic phosphate + H2O = a nucleoside 2'-phosphate + H(+)</text>
        <dbReference type="Rhea" id="RHEA:14489"/>
        <dbReference type="ChEBI" id="CHEBI:15377"/>
        <dbReference type="ChEBI" id="CHEBI:15378"/>
        <dbReference type="ChEBI" id="CHEBI:66954"/>
        <dbReference type="ChEBI" id="CHEBI:78552"/>
        <dbReference type="EC" id="3.1.4.37"/>
    </reaction>
</comment>
<evidence type="ECO:0000256" key="9">
    <source>
        <dbReference type="ARBA" id="ARBA00022553"/>
    </source>
</evidence>
<comment type="subcellular location">
    <subcellularLocation>
        <location evidence="2">Melanosome</location>
    </subcellularLocation>
    <subcellularLocation>
        <location evidence="3">Membrane</location>
        <topology evidence="3">Lipid-anchor</topology>
    </subcellularLocation>
</comment>
<accession>A0A3P9LZR0</accession>
<keyword evidence="10" id="KW-0378">Hydrolase</keyword>
<reference evidence="18 19" key="2">
    <citation type="submission" date="2017-04" db="EMBL/GenBank/DDBJ databases">
        <title>CpG methylation of centromeres and impact of large insertions on vertebrate speciation.</title>
        <authorList>
            <person name="Ichikawa K."/>
            <person name="Yoshimura J."/>
            <person name="Morishita S."/>
        </authorList>
    </citation>
    <scope>NUCLEOTIDE SEQUENCE</scope>
    <source>
        <strain evidence="18 19">HNI</strain>
    </source>
</reference>
<evidence type="ECO:0000256" key="16">
    <source>
        <dbReference type="SAM" id="MobiDB-lite"/>
    </source>
</evidence>
<evidence type="ECO:0000256" key="11">
    <source>
        <dbReference type="ARBA" id="ARBA00022884"/>
    </source>
</evidence>
<dbReference type="SUPFAM" id="SSF55144">
    <property type="entry name" value="LigT-like"/>
    <property type="match status" value="1"/>
</dbReference>
<dbReference type="GO" id="GO:0042470">
    <property type="term" value="C:melanosome"/>
    <property type="evidence" value="ECO:0007669"/>
    <property type="project" value="UniProtKB-SubCell"/>
</dbReference>
<dbReference type="Ensembl" id="ENSORLT00020002293.1">
    <property type="protein sequence ID" value="ENSORLP00020026277.1"/>
    <property type="gene ID" value="ENSORLG00020008668.1"/>
</dbReference>
<feature type="compositionally biased region" description="Low complexity" evidence="16">
    <location>
        <begin position="33"/>
        <end position="43"/>
    </location>
</feature>
<evidence type="ECO:0000256" key="13">
    <source>
        <dbReference type="ARBA" id="ARBA00023288"/>
    </source>
</evidence>
<evidence type="ECO:0000313" key="18">
    <source>
        <dbReference type="Ensembl" id="ENSORLP00020026277.1"/>
    </source>
</evidence>
<evidence type="ECO:0000256" key="10">
    <source>
        <dbReference type="ARBA" id="ARBA00022801"/>
    </source>
</evidence>
<evidence type="ECO:0000256" key="4">
    <source>
        <dbReference type="ARBA" id="ARBA00008662"/>
    </source>
</evidence>
<keyword evidence="14" id="KW-0636">Prenylation</keyword>
<dbReference type="GO" id="GO:0009214">
    <property type="term" value="P:cyclic nucleotide catabolic process"/>
    <property type="evidence" value="ECO:0007669"/>
    <property type="project" value="InterPro"/>
</dbReference>
<name>A0A3P9LZR0_ORYLA</name>
<dbReference type="GO" id="GO:0003723">
    <property type="term" value="F:RNA binding"/>
    <property type="evidence" value="ECO:0007669"/>
    <property type="project" value="UniProtKB-KW"/>
</dbReference>
<evidence type="ECO:0000256" key="14">
    <source>
        <dbReference type="ARBA" id="ARBA00023289"/>
    </source>
</evidence>
<dbReference type="SUPFAM" id="SSF52540">
    <property type="entry name" value="P-loop containing nucleoside triphosphate hydrolases"/>
    <property type="match status" value="1"/>
</dbReference>
<sequence>MDTEKSEVLDMPEAQNQEEVAVMENQEEKVEPENPAAAVEAPEQSPVNDQAEEKVAGQIVEENQENTEVLVDEDAKKSEGVELVAPSEPDKSTEKASDSVAAAEQPSVPENNPELPTLQTHLAEGAPEPEPEKSAEPAPVTEVQEPVVLSKAVEQQPAAEPSTKEETKEEPAAGEELSSEKPAQAASSEKEGSAEGGKDDSAQSGKEIHAQSASVMAAEPAQAEGVQSEPKEAQKEDVAPASGSLSFALLNQEQTKDALKVSRTLVVLRGLPGSGKSFLARAIADSYKDLCSVISADAHGIKPENPEQSTEGYKALDEAVVTCCKEGGASSLLIVVDDTNHIHDRLARLWEMAEEHNLVLIFLEPQTEWRLDVAQLAKKTKRQLDEAKLEAMKVQHEELSLPLYFGWFLLPAVQEKIRCTSMDFLKTLDTLEAFKKHLIDFTGKAEKEVDLEQYYKANGTLHCTTKFCNYGKVEGSKEYAQNPAVRSAYGSVFELSLTALFVTPRTAGARVSLTEEQLLLWPADAEKEVESAVAAAASLPRGSRAHITLGCAEGTEPVQTGVDLLQILALQKEGQQGEPLEMELGSLIYYGEGRWMLTLREPIAVAACFSSFYAYKEQEPPKKEPEKKKQKKCSIL</sequence>
<feature type="compositionally biased region" description="Basic and acidic residues" evidence="16">
    <location>
        <begin position="188"/>
        <end position="209"/>
    </location>
</feature>
<comment type="function">
    <text evidence="15">Catalyzes the formation of 2'-nucleotide products from 2',3'-cyclic substrates. May participate in RNA metabolism in the myelinating cell, CNP is the third most abundant protein in central nervous system myelin.</text>
</comment>
<protein>
    <recommendedName>
        <fullName evidence="7">2',3'-cyclic-nucleotide 3'-phosphodiesterase</fullName>
        <ecNumber evidence="6">3.1.4.37</ecNumber>
    </recommendedName>
</protein>
<dbReference type="PANTHER" id="PTHR10156">
    <property type="entry name" value="2',3'-CYCLIC-NUCLEOTIDE 3'-PHOSPHODIESTERASE"/>
    <property type="match status" value="1"/>
</dbReference>
<dbReference type="InterPro" id="IPR009097">
    <property type="entry name" value="Cyclic_Pdiesterase"/>
</dbReference>
<evidence type="ECO:0000259" key="17">
    <source>
        <dbReference type="Pfam" id="PF05881"/>
    </source>
</evidence>
<dbReference type="EC" id="3.1.4.37" evidence="6"/>
<feature type="compositionally biased region" description="Basic and acidic residues" evidence="16">
    <location>
        <begin position="162"/>
        <end position="171"/>
    </location>
</feature>
<dbReference type="AlphaFoldDB" id="A0A3P9LZR0"/>
<evidence type="ECO:0000256" key="15">
    <source>
        <dbReference type="ARBA" id="ARBA00045937"/>
    </source>
</evidence>
<dbReference type="Proteomes" id="UP000265180">
    <property type="component" value="Chromosome 8"/>
</dbReference>
<dbReference type="PANTHER" id="PTHR10156:SF0">
    <property type="entry name" value="2',3'-CYCLIC-NUCLEOTIDE 3'-PHOSPHODIESTERASE"/>
    <property type="match status" value="1"/>
</dbReference>
<evidence type="ECO:0000256" key="7">
    <source>
        <dbReference type="ARBA" id="ARBA00014478"/>
    </source>
</evidence>
<evidence type="ECO:0000256" key="3">
    <source>
        <dbReference type="ARBA" id="ARBA00004635"/>
    </source>
</evidence>
<dbReference type="Pfam" id="PF05881">
    <property type="entry name" value="CNPase"/>
    <property type="match status" value="1"/>
</dbReference>
<evidence type="ECO:0000256" key="5">
    <source>
        <dbReference type="ARBA" id="ARBA00011781"/>
    </source>
</evidence>
<feature type="region of interest" description="Disordered" evidence="16">
    <location>
        <begin position="1"/>
        <end position="239"/>
    </location>
</feature>
<keyword evidence="12" id="KW-0472">Membrane</keyword>
<dbReference type="Pfam" id="PF13671">
    <property type="entry name" value="AAA_33"/>
    <property type="match status" value="1"/>
</dbReference>
<dbReference type="Gene3D" id="3.90.1740.10">
    <property type="entry name" value="2',3'-cyclic nucleotide 3'-phosphodiesterase superfamily"/>
    <property type="match status" value="1"/>
</dbReference>
<evidence type="ECO:0000256" key="2">
    <source>
        <dbReference type="ARBA" id="ARBA00004223"/>
    </source>
</evidence>
<reference key="1">
    <citation type="journal article" date="2007" name="Nature">
        <title>The medaka draft genome and insights into vertebrate genome evolution.</title>
        <authorList>
            <person name="Kasahara M."/>
            <person name="Naruse K."/>
            <person name="Sasaki S."/>
            <person name="Nakatani Y."/>
            <person name="Qu W."/>
            <person name="Ahsan B."/>
            <person name="Yamada T."/>
            <person name="Nagayasu Y."/>
            <person name="Doi K."/>
            <person name="Kasai Y."/>
            <person name="Jindo T."/>
            <person name="Kobayashi D."/>
            <person name="Shimada A."/>
            <person name="Toyoda A."/>
            <person name="Kuroki Y."/>
            <person name="Fujiyama A."/>
            <person name="Sasaki T."/>
            <person name="Shimizu A."/>
            <person name="Asakawa S."/>
            <person name="Shimizu N."/>
            <person name="Hashimoto S."/>
            <person name="Yang J."/>
            <person name="Lee Y."/>
            <person name="Matsushima K."/>
            <person name="Sugano S."/>
            <person name="Sakaizumi M."/>
            <person name="Narita T."/>
            <person name="Ohishi K."/>
            <person name="Haga S."/>
            <person name="Ohta F."/>
            <person name="Nomoto H."/>
            <person name="Nogata K."/>
            <person name="Morishita T."/>
            <person name="Endo T."/>
            <person name="Shin-I T."/>
            <person name="Takeda H."/>
            <person name="Morishita S."/>
            <person name="Kohara Y."/>
        </authorList>
    </citation>
    <scope>NUCLEOTIDE SEQUENCE [LARGE SCALE GENOMIC DNA]</scope>
    <source>
        <strain>Hd-rR</strain>
    </source>
</reference>
<dbReference type="InterPro" id="IPR027417">
    <property type="entry name" value="P-loop_NTPase"/>
</dbReference>
<feature type="compositionally biased region" description="Basic and acidic residues" evidence="16">
    <location>
        <begin position="88"/>
        <end position="97"/>
    </location>
</feature>
<evidence type="ECO:0000256" key="6">
    <source>
        <dbReference type="ARBA" id="ARBA00012317"/>
    </source>
</evidence>
<evidence type="ECO:0000256" key="1">
    <source>
        <dbReference type="ARBA" id="ARBA00000610"/>
    </source>
</evidence>
<dbReference type="GO" id="GO:0004113">
    <property type="term" value="F:2',3'-cyclic-nucleotide 3'-phosphodiesterase activity"/>
    <property type="evidence" value="ECO:0007669"/>
    <property type="project" value="UniProtKB-EC"/>
</dbReference>
<organism evidence="18 19">
    <name type="scientific">Oryzias latipes</name>
    <name type="common">Japanese rice fish</name>
    <name type="synonym">Japanese killifish</name>
    <dbReference type="NCBI Taxonomy" id="8090"/>
    <lineage>
        <taxon>Eukaryota</taxon>
        <taxon>Metazoa</taxon>
        <taxon>Chordata</taxon>
        <taxon>Craniata</taxon>
        <taxon>Vertebrata</taxon>
        <taxon>Euteleostomi</taxon>
        <taxon>Actinopterygii</taxon>
        <taxon>Neopterygii</taxon>
        <taxon>Teleostei</taxon>
        <taxon>Neoteleostei</taxon>
        <taxon>Acanthomorphata</taxon>
        <taxon>Ovalentaria</taxon>
        <taxon>Atherinomorphae</taxon>
        <taxon>Beloniformes</taxon>
        <taxon>Adrianichthyidae</taxon>
        <taxon>Oryziinae</taxon>
        <taxon>Oryzias</taxon>
    </lineage>
</organism>
<keyword evidence="13" id="KW-0449">Lipoprotein</keyword>
<reference evidence="18" key="3">
    <citation type="submission" date="2025-08" db="UniProtKB">
        <authorList>
            <consortium name="Ensembl"/>
        </authorList>
    </citation>
    <scope>IDENTIFICATION</scope>
    <source>
        <strain evidence="18">HNI</strain>
    </source>
</reference>
<keyword evidence="9" id="KW-0597">Phosphoprotein</keyword>